<dbReference type="InterPro" id="IPR054293">
    <property type="entry name" value="DUF7029"/>
</dbReference>
<dbReference type="OrthoDB" id="3945945at2759"/>
<sequence>MDVLVPLLIPPGIVCEDENQNVQTFTFEHKNATYVNLELLQAHGLTILSISFKDHGSYNRAKQHWQDGSDLLFVVEDASCIEVEDVRSIYSANSVSFSDDVPGVPVAVQIRATHKRFALDEPDTAMTLEIASQTIESTVERRYDTYKLRRRRRRLAVR</sequence>
<evidence type="ECO:0000259" key="1">
    <source>
        <dbReference type="Pfam" id="PF22974"/>
    </source>
</evidence>
<dbReference type="AlphaFoldDB" id="A0A6A6ZM66"/>
<name>A0A6A6ZM66_9PLEO</name>
<dbReference type="Pfam" id="PF22974">
    <property type="entry name" value="DUF7029"/>
    <property type="match status" value="1"/>
</dbReference>
<organism evidence="2 3">
    <name type="scientific">Ophiobolus disseminans</name>
    <dbReference type="NCBI Taxonomy" id="1469910"/>
    <lineage>
        <taxon>Eukaryota</taxon>
        <taxon>Fungi</taxon>
        <taxon>Dikarya</taxon>
        <taxon>Ascomycota</taxon>
        <taxon>Pezizomycotina</taxon>
        <taxon>Dothideomycetes</taxon>
        <taxon>Pleosporomycetidae</taxon>
        <taxon>Pleosporales</taxon>
        <taxon>Pleosporineae</taxon>
        <taxon>Phaeosphaeriaceae</taxon>
        <taxon>Ophiobolus</taxon>
    </lineage>
</organism>
<dbReference type="EMBL" id="MU006237">
    <property type="protein sequence ID" value="KAF2821325.1"/>
    <property type="molecule type" value="Genomic_DNA"/>
</dbReference>
<protein>
    <recommendedName>
        <fullName evidence="1">DUF7029 domain-containing protein</fullName>
    </recommendedName>
</protein>
<gene>
    <name evidence="2" type="ORF">CC86DRAFT_411023</name>
</gene>
<evidence type="ECO:0000313" key="3">
    <source>
        <dbReference type="Proteomes" id="UP000799424"/>
    </source>
</evidence>
<accession>A0A6A6ZM66</accession>
<dbReference type="Proteomes" id="UP000799424">
    <property type="component" value="Unassembled WGS sequence"/>
</dbReference>
<evidence type="ECO:0000313" key="2">
    <source>
        <dbReference type="EMBL" id="KAF2821325.1"/>
    </source>
</evidence>
<proteinExistence type="predicted"/>
<feature type="domain" description="DUF7029" evidence="1">
    <location>
        <begin position="48"/>
        <end position="100"/>
    </location>
</feature>
<keyword evidence="3" id="KW-1185">Reference proteome</keyword>
<reference evidence="2" key="1">
    <citation type="journal article" date="2020" name="Stud. Mycol.">
        <title>101 Dothideomycetes genomes: a test case for predicting lifestyles and emergence of pathogens.</title>
        <authorList>
            <person name="Haridas S."/>
            <person name="Albert R."/>
            <person name="Binder M."/>
            <person name="Bloem J."/>
            <person name="Labutti K."/>
            <person name="Salamov A."/>
            <person name="Andreopoulos B."/>
            <person name="Baker S."/>
            <person name="Barry K."/>
            <person name="Bills G."/>
            <person name="Bluhm B."/>
            <person name="Cannon C."/>
            <person name="Castanera R."/>
            <person name="Culley D."/>
            <person name="Daum C."/>
            <person name="Ezra D."/>
            <person name="Gonzalez J."/>
            <person name="Henrissat B."/>
            <person name="Kuo A."/>
            <person name="Liang C."/>
            <person name="Lipzen A."/>
            <person name="Lutzoni F."/>
            <person name="Magnuson J."/>
            <person name="Mondo S."/>
            <person name="Nolan M."/>
            <person name="Ohm R."/>
            <person name="Pangilinan J."/>
            <person name="Park H.-J."/>
            <person name="Ramirez L."/>
            <person name="Alfaro M."/>
            <person name="Sun H."/>
            <person name="Tritt A."/>
            <person name="Yoshinaga Y."/>
            <person name="Zwiers L.-H."/>
            <person name="Turgeon B."/>
            <person name="Goodwin S."/>
            <person name="Spatafora J."/>
            <person name="Crous P."/>
            <person name="Grigoriev I."/>
        </authorList>
    </citation>
    <scope>NUCLEOTIDE SEQUENCE</scope>
    <source>
        <strain evidence="2">CBS 113818</strain>
    </source>
</reference>